<organism evidence="1 2">
    <name type="scientific">Candidatus Curtissbacteria bacterium GW2011_GWA1_41_11</name>
    <dbReference type="NCBI Taxonomy" id="1618409"/>
    <lineage>
        <taxon>Bacteria</taxon>
        <taxon>Candidatus Curtissiibacteriota</taxon>
    </lineage>
</organism>
<evidence type="ECO:0008006" key="3">
    <source>
        <dbReference type="Google" id="ProtNLM"/>
    </source>
</evidence>
<sequence>MKPNEVYFEVETPLGVKIRTTKDYWKKIVKIKHPIIAKYEEKVKESLKKPTEIRRSKQDPCVHLYYKNLGNIYVCTVCDHIDKKNGYIITAYLTKRIREGEKINVEN</sequence>
<evidence type="ECO:0000313" key="1">
    <source>
        <dbReference type="EMBL" id="KKR88044.1"/>
    </source>
</evidence>
<dbReference type="Proteomes" id="UP000034854">
    <property type="component" value="Unassembled WGS sequence"/>
</dbReference>
<evidence type="ECO:0000313" key="2">
    <source>
        <dbReference type="Proteomes" id="UP000034854"/>
    </source>
</evidence>
<protein>
    <recommendedName>
        <fullName evidence="3">Phage-Barnase-EndoU-ColicinE5/D-RelE like nuclease 3 domain-containing protein</fullName>
    </recommendedName>
</protein>
<dbReference type="EMBL" id="LCAG01000001">
    <property type="protein sequence ID" value="KKR88044.1"/>
    <property type="molecule type" value="Genomic_DNA"/>
</dbReference>
<comment type="caution">
    <text evidence="1">The sequence shown here is derived from an EMBL/GenBank/DDBJ whole genome shotgun (WGS) entry which is preliminary data.</text>
</comment>
<accession>A0A0G0UGP7</accession>
<reference evidence="1 2" key="1">
    <citation type="journal article" date="2015" name="Nature">
        <title>rRNA introns, odd ribosomes, and small enigmatic genomes across a large radiation of phyla.</title>
        <authorList>
            <person name="Brown C.T."/>
            <person name="Hug L.A."/>
            <person name="Thomas B.C."/>
            <person name="Sharon I."/>
            <person name="Castelle C.J."/>
            <person name="Singh A."/>
            <person name="Wilkins M.J."/>
            <person name="Williams K.H."/>
            <person name="Banfield J.F."/>
        </authorList>
    </citation>
    <scope>NUCLEOTIDE SEQUENCE [LARGE SCALE GENOMIC DNA]</scope>
</reference>
<proteinExistence type="predicted"/>
<dbReference type="AlphaFoldDB" id="A0A0G0UGP7"/>
<name>A0A0G0UGP7_9BACT</name>
<gene>
    <name evidence="1" type="ORF">UU34_C0001G0041</name>
</gene>